<feature type="region of interest" description="Disordered" evidence="1">
    <location>
        <begin position="355"/>
        <end position="403"/>
    </location>
</feature>
<feature type="region of interest" description="Disordered" evidence="1">
    <location>
        <begin position="1060"/>
        <end position="1092"/>
    </location>
</feature>
<name>A0A0J9X322_GEOCN</name>
<feature type="compositionally biased region" description="Acidic residues" evidence="1">
    <location>
        <begin position="383"/>
        <end position="400"/>
    </location>
</feature>
<feature type="compositionally biased region" description="Polar residues" evidence="1">
    <location>
        <begin position="169"/>
        <end position="205"/>
    </location>
</feature>
<proteinExistence type="predicted"/>
<feature type="region of interest" description="Disordered" evidence="1">
    <location>
        <begin position="420"/>
        <end position="444"/>
    </location>
</feature>
<evidence type="ECO:0000313" key="3">
    <source>
        <dbReference type="Proteomes" id="UP000242525"/>
    </source>
</evidence>
<feature type="compositionally biased region" description="Polar residues" evidence="1">
    <location>
        <begin position="1077"/>
        <end position="1087"/>
    </location>
</feature>
<reference evidence="2" key="1">
    <citation type="submission" date="2014-03" db="EMBL/GenBank/DDBJ databases">
        <authorList>
            <person name="Casaregola S."/>
        </authorList>
    </citation>
    <scope>NUCLEOTIDE SEQUENCE [LARGE SCALE GENOMIC DNA]</scope>
    <source>
        <strain evidence="2">CLIB 918</strain>
    </source>
</reference>
<evidence type="ECO:0008006" key="4">
    <source>
        <dbReference type="Google" id="ProtNLM"/>
    </source>
</evidence>
<feature type="region of interest" description="Disordered" evidence="1">
    <location>
        <begin position="981"/>
        <end position="1032"/>
    </location>
</feature>
<dbReference type="EMBL" id="CCBN010000001">
    <property type="protein sequence ID" value="CDO51078.1"/>
    <property type="molecule type" value="Genomic_DNA"/>
</dbReference>
<evidence type="ECO:0000256" key="1">
    <source>
        <dbReference type="SAM" id="MobiDB-lite"/>
    </source>
</evidence>
<protein>
    <recommendedName>
        <fullName evidence="4">RNI-like protein</fullName>
    </recommendedName>
</protein>
<feature type="compositionally biased region" description="Low complexity" evidence="1">
    <location>
        <begin position="149"/>
        <end position="161"/>
    </location>
</feature>
<feature type="compositionally biased region" description="Polar residues" evidence="1">
    <location>
        <begin position="12"/>
        <end position="24"/>
    </location>
</feature>
<dbReference type="OrthoDB" id="8436363at2759"/>
<feature type="compositionally biased region" description="Acidic residues" evidence="1">
    <location>
        <begin position="994"/>
        <end position="1003"/>
    </location>
</feature>
<feature type="compositionally biased region" description="Basic and acidic residues" evidence="1">
    <location>
        <begin position="1015"/>
        <end position="1032"/>
    </location>
</feature>
<dbReference type="SUPFAM" id="SSF52047">
    <property type="entry name" value="RNI-like"/>
    <property type="match status" value="1"/>
</dbReference>
<feature type="region of interest" description="Disordered" evidence="1">
    <location>
        <begin position="69"/>
        <end position="248"/>
    </location>
</feature>
<accession>A0A0J9X322</accession>
<organism evidence="2 3">
    <name type="scientific">Geotrichum candidum</name>
    <name type="common">Oospora lactis</name>
    <name type="synonym">Dipodascus geotrichum</name>
    <dbReference type="NCBI Taxonomy" id="1173061"/>
    <lineage>
        <taxon>Eukaryota</taxon>
        <taxon>Fungi</taxon>
        <taxon>Dikarya</taxon>
        <taxon>Ascomycota</taxon>
        <taxon>Saccharomycotina</taxon>
        <taxon>Dipodascomycetes</taxon>
        <taxon>Dipodascales</taxon>
        <taxon>Dipodascaceae</taxon>
        <taxon>Geotrichum</taxon>
    </lineage>
</organism>
<sequence>MATMATPALDTNAISTIASNTTTESGNSTDSVASTSSSSTPEPKPSDIDGVGLGNDDLYWISKVNSLNISNKGDRKRSQSVSTDSTDSTIKFPNADPTKIVAANPAPNELSRLHPTLSSSAAISKPPLESAGKNLRRVQSSDPHKPSHSSGFAKKAFGFFSKFKKEQNSRPATPPITQTRINQPASVLPTSQPNSPVTPALNTPDKSLPPLSPTDDKQSFLQSTMRKLKSAGSDSATPSATPSSSRVVLNHTIEKPSSDIPEVDNLRVSKVNFALDTFIMDPPQQIPSRKPREGTVKVDEENGVITRNHKCYATATPAPENYKHSVENATQAAYKSAQQVAQAILAERPEKKLNLSRLVRTKSSSNTPTLSTTNSSGLSNLDETTEEEQEEEEEEDEDNKNEDAIACSKFLTEVDIDKKGSARRASDADDGNADDPKKKKKKASRELTDVYTRCCHLREIMPIKATLRQLEGYTDTLPFLRLLNPRPTMIEVLAFSDFISMVPINTIVLNRIDITDEMFRQLILSLGSAAANGLSKLCLKNVNISPDNWKLFCAFLMHNKSLSKLDISLTTLPSASTNFKYYDFEIYDRSKLDWDLFTNVLVKRGGIEELILNRCLIPHEQFDRLIRKGCCIATKRLGVASSDLQLEDLKSLVAWTSETSFVKEGIDLGGNDLGKNYWLIEDLFSQSSLMCISINSCNLNDAKGMQSVMPESFIRSSQMRFVDISFNPGLFPEFADFLSVSLELFPSLRRIHINNCGLTSQNIITLAEGFAKCKYLFHISLLGNTDINPAAAEALAAAVKTSATITCVEIDEGVIPANIHKRLNHYCMQNMESIVSNAVDEDDYLIDNGEGLANAVKYVVDANQNIKKSDHCVLFADSLTQRAKIVRKKVHKRLEDLIKNHKAGSTKGESSEENNRSFKENLIKFYYLDTTLGRVLNSYDSITGSLTSKRNPLRVIDRAESTAAEANLPVGQAAIAQLAGDKNEYLPKPPTNDAEYDSGEDGDISFLRSAATPTEEDHRRQQQAREEGDFHKITTFIRRTKPNLSPVDASGEQLRQILLHEETDVGTNDSGKEQNKRSSTMSASNTEASHDEDDLGVLIDRLKCMSTEEIQQYVSDRYGLKSSEDGDCAY</sequence>
<dbReference type="Gene3D" id="3.80.10.10">
    <property type="entry name" value="Ribonuclease Inhibitor"/>
    <property type="match status" value="1"/>
</dbReference>
<dbReference type="InterPro" id="IPR032675">
    <property type="entry name" value="LRR_dom_sf"/>
</dbReference>
<evidence type="ECO:0000313" key="2">
    <source>
        <dbReference type="EMBL" id="CDO51078.1"/>
    </source>
</evidence>
<feature type="region of interest" description="Disordered" evidence="1">
    <location>
        <begin position="1"/>
        <end position="52"/>
    </location>
</feature>
<dbReference type="Proteomes" id="UP000242525">
    <property type="component" value="Unassembled WGS sequence"/>
</dbReference>
<dbReference type="AlphaFoldDB" id="A0A0J9X322"/>
<gene>
    <name evidence="2" type="ORF">BN980_GECA01s00494g</name>
</gene>
<feature type="compositionally biased region" description="Low complexity" evidence="1">
    <location>
        <begin position="230"/>
        <end position="245"/>
    </location>
</feature>
<keyword evidence="3" id="KW-1185">Reference proteome</keyword>
<feature type="compositionally biased region" description="Low complexity" evidence="1">
    <location>
        <begin position="361"/>
        <end position="382"/>
    </location>
</feature>
<dbReference type="STRING" id="1173061.A0A0J9X322"/>
<feature type="compositionally biased region" description="Low complexity" evidence="1">
    <location>
        <begin position="25"/>
        <end position="41"/>
    </location>
</feature>
<comment type="caution">
    <text evidence="2">The sequence shown here is derived from an EMBL/GenBank/DDBJ whole genome shotgun (WGS) entry which is preliminary data.</text>
</comment>